<accession>A0A699Z4C4</accession>
<evidence type="ECO:0000256" key="1">
    <source>
        <dbReference type="SAM" id="MobiDB-lite"/>
    </source>
</evidence>
<feature type="compositionally biased region" description="Low complexity" evidence="1">
    <location>
        <begin position="120"/>
        <end position="142"/>
    </location>
</feature>
<evidence type="ECO:0000313" key="3">
    <source>
        <dbReference type="Proteomes" id="UP000485058"/>
    </source>
</evidence>
<proteinExistence type="predicted"/>
<protein>
    <submittedName>
        <fullName evidence="2">Uncharacterized protein</fullName>
    </submittedName>
</protein>
<name>A0A699Z4C4_HAELA</name>
<feature type="region of interest" description="Disordered" evidence="1">
    <location>
        <begin position="106"/>
        <end position="150"/>
    </location>
</feature>
<feature type="compositionally biased region" description="Polar residues" evidence="1">
    <location>
        <begin position="110"/>
        <end position="119"/>
    </location>
</feature>
<sequence length="191" mass="20885">MAHGLRTTAWNATARSSSCLLQGCWPFTVELTQVERCSSTSTTLPRRWLSSCIGDIPIREGCCSAGCATALNAFLSVEGGKCLPQVGAALCRDNEIANMLRPMQRRHPSTRMSTRMSTRASTQTPLSTSTLSESTLSESALPDSTKSTLSEPITMTMSTRMRSRMSTHMRTQMSTHIRHVDLYALKSAAPH</sequence>
<dbReference type="AlphaFoldDB" id="A0A699Z4C4"/>
<dbReference type="Proteomes" id="UP000485058">
    <property type="component" value="Unassembled WGS sequence"/>
</dbReference>
<reference evidence="2 3" key="1">
    <citation type="submission" date="2020-02" db="EMBL/GenBank/DDBJ databases">
        <title>Draft genome sequence of Haematococcus lacustris strain NIES-144.</title>
        <authorList>
            <person name="Morimoto D."/>
            <person name="Nakagawa S."/>
            <person name="Yoshida T."/>
            <person name="Sawayama S."/>
        </authorList>
    </citation>
    <scope>NUCLEOTIDE SEQUENCE [LARGE SCALE GENOMIC DNA]</scope>
    <source>
        <strain evidence="2 3">NIES-144</strain>
    </source>
</reference>
<dbReference type="EMBL" id="BLLF01000649">
    <property type="protein sequence ID" value="GFH13764.1"/>
    <property type="molecule type" value="Genomic_DNA"/>
</dbReference>
<organism evidence="2 3">
    <name type="scientific">Haematococcus lacustris</name>
    <name type="common">Green alga</name>
    <name type="synonym">Haematococcus pluvialis</name>
    <dbReference type="NCBI Taxonomy" id="44745"/>
    <lineage>
        <taxon>Eukaryota</taxon>
        <taxon>Viridiplantae</taxon>
        <taxon>Chlorophyta</taxon>
        <taxon>core chlorophytes</taxon>
        <taxon>Chlorophyceae</taxon>
        <taxon>CS clade</taxon>
        <taxon>Chlamydomonadales</taxon>
        <taxon>Haematococcaceae</taxon>
        <taxon>Haematococcus</taxon>
    </lineage>
</organism>
<evidence type="ECO:0000313" key="2">
    <source>
        <dbReference type="EMBL" id="GFH13764.1"/>
    </source>
</evidence>
<keyword evidence="3" id="KW-1185">Reference proteome</keyword>
<gene>
    <name evidence="2" type="ORF">HaLaN_09709</name>
</gene>
<comment type="caution">
    <text evidence="2">The sequence shown here is derived from an EMBL/GenBank/DDBJ whole genome shotgun (WGS) entry which is preliminary data.</text>
</comment>